<accession>A0ABT1R2R3</accession>
<keyword evidence="7 10" id="KW-0067">ATP-binding</keyword>
<evidence type="ECO:0000256" key="6">
    <source>
        <dbReference type="ARBA" id="ARBA00022777"/>
    </source>
</evidence>
<dbReference type="NCBIfam" id="NF032896">
    <property type="entry name" value="APH_3pp"/>
    <property type="match status" value="1"/>
</dbReference>
<evidence type="ECO:0000259" key="11">
    <source>
        <dbReference type="Pfam" id="PF01636"/>
    </source>
</evidence>
<protein>
    <recommendedName>
        <fullName evidence="3">Aminoglycoside 3'-phosphotransferase</fullName>
        <ecNumber evidence="2">2.7.1.95</ecNumber>
    </recommendedName>
</protein>
<reference evidence="12" key="1">
    <citation type="submission" date="2021-07" db="EMBL/GenBank/DDBJ databases">
        <title>Shinella sp. nov., a novel member of the genus Shinella from water.</title>
        <authorList>
            <person name="Deng Y."/>
        </authorList>
    </citation>
    <scope>NUCLEOTIDE SEQUENCE</scope>
    <source>
        <strain evidence="12">CPCC 100929</strain>
    </source>
</reference>
<dbReference type="InterPro" id="IPR051678">
    <property type="entry name" value="AGP_Transferase"/>
</dbReference>
<dbReference type="PIRSF" id="PIRSF000706">
    <property type="entry name" value="Kanamycin_kin"/>
    <property type="match status" value="1"/>
</dbReference>
<keyword evidence="6 10" id="KW-0418">Kinase</keyword>
<comment type="catalytic activity">
    <reaction evidence="9">
        <text>kanamycin A + ATP = kanamycin 3'-phosphate + ADP + H(+)</text>
        <dbReference type="Rhea" id="RHEA:24256"/>
        <dbReference type="ChEBI" id="CHEBI:15378"/>
        <dbReference type="ChEBI" id="CHEBI:30616"/>
        <dbReference type="ChEBI" id="CHEBI:57909"/>
        <dbReference type="ChEBI" id="CHEBI:58214"/>
        <dbReference type="ChEBI" id="CHEBI:456216"/>
        <dbReference type="EC" id="2.7.1.95"/>
    </reaction>
</comment>
<evidence type="ECO:0000256" key="2">
    <source>
        <dbReference type="ARBA" id="ARBA00012193"/>
    </source>
</evidence>
<evidence type="ECO:0000256" key="9">
    <source>
        <dbReference type="ARBA" id="ARBA00048925"/>
    </source>
</evidence>
<dbReference type="Gene3D" id="3.30.200.20">
    <property type="entry name" value="Phosphorylase Kinase, domain 1"/>
    <property type="match status" value="1"/>
</dbReference>
<keyword evidence="5 10" id="KW-0547">Nucleotide-binding</keyword>
<dbReference type="RefSeq" id="WP_256115618.1">
    <property type="nucleotide sequence ID" value="NZ_WHSB02000002.1"/>
</dbReference>
<dbReference type="CDD" id="cd05150">
    <property type="entry name" value="APH"/>
    <property type="match status" value="1"/>
</dbReference>
<evidence type="ECO:0000313" key="13">
    <source>
        <dbReference type="Proteomes" id="UP000996601"/>
    </source>
</evidence>
<evidence type="ECO:0000256" key="10">
    <source>
        <dbReference type="PIRNR" id="PIRNR000706"/>
    </source>
</evidence>
<dbReference type="InterPro" id="IPR002575">
    <property type="entry name" value="Aminoglycoside_PTrfase"/>
</dbReference>
<dbReference type="PANTHER" id="PTHR21310:SF41">
    <property type="entry name" value="3'-PHOSPHOTRANSFERASE, PUTATIVE-RELATED"/>
    <property type="match status" value="1"/>
</dbReference>
<evidence type="ECO:0000313" key="12">
    <source>
        <dbReference type="EMBL" id="MCQ4629460.1"/>
    </source>
</evidence>
<dbReference type="EC" id="2.7.1.95" evidence="2"/>
<keyword evidence="4 10" id="KW-0808">Transferase</keyword>
<proteinExistence type="inferred from homology"/>
<gene>
    <name evidence="12" type="ORF">GB927_005385</name>
</gene>
<dbReference type="Gene3D" id="3.90.1200.10">
    <property type="match status" value="1"/>
</dbReference>
<sequence>MDWAGTLLDINAGWVPAHQGESGDRVFRSPDGRSYAKLAAGPRALELAGERDRLAWLAGKGIACPALLDWRENEQGACLIMSAVAGVPAVTLSGADLLNAWPSVVEQLAAFHALPVENCPFEKNLAGMFARAADVVARDAVNPDFLPDEDKERPAGELLARVEAELPLRLAQERQERVVCHGDPCMPNFMVDPQTQRCTGLIDLGRLGTADRYADLTLMLANAGENWTTEAEAVKAFDILFATLAIEAPDRERLAFYLRLDPLTWG</sequence>
<feature type="domain" description="Aminoglycoside phosphotransferase" evidence="11">
    <location>
        <begin position="16"/>
        <end position="254"/>
    </location>
</feature>
<dbReference type="SUPFAM" id="SSF56112">
    <property type="entry name" value="Protein kinase-like (PK-like)"/>
    <property type="match status" value="1"/>
</dbReference>
<evidence type="ECO:0000256" key="7">
    <source>
        <dbReference type="ARBA" id="ARBA00022840"/>
    </source>
</evidence>
<dbReference type="InterPro" id="IPR024165">
    <property type="entry name" value="Kan/Strep_kinase"/>
</dbReference>
<evidence type="ECO:0000256" key="3">
    <source>
        <dbReference type="ARBA" id="ARBA00017903"/>
    </source>
</evidence>
<comment type="caution">
    <text evidence="12">The sequence shown here is derived from an EMBL/GenBank/DDBJ whole genome shotgun (WGS) entry which is preliminary data.</text>
</comment>
<evidence type="ECO:0000256" key="8">
    <source>
        <dbReference type="ARBA" id="ARBA00023251"/>
    </source>
</evidence>
<dbReference type="EMBL" id="WHSB02000002">
    <property type="protein sequence ID" value="MCQ4629460.1"/>
    <property type="molecule type" value="Genomic_DNA"/>
</dbReference>
<organism evidence="12 13">
    <name type="scientific">Shinella lacus</name>
    <dbReference type="NCBI Taxonomy" id="2654216"/>
    <lineage>
        <taxon>Bacteria</taxon>
        <taxon>Pseudomonadati</taxon>
        <taxon>Pseudomonadota</taxon>
        <taxon>Alphaproteobacteria</taxon>
        <taxon>Hyphomicrobiales</taxon>
        <taxon>Rhizobiaceae</taxon>
        <taxon>Shinella</taxon>
    </lineage>
</organism>
<evidence type="ECO:0000256" key="5">
    <source>
        <dbReference type="ARBA" id="ARBA00022741"/>
    </source>
</evidence>
<evidence type="ECO:0000256" key="1">
    <source>
        <dbReference type="ARBA" id="ARBA00006219"/>
    </source>
</evidence>
<keyword evidence="8 10" id="KW-0046">Antibiotic resistance</keyword>
<dbReference type="Proteomes" id="UP000996601">
    <property type="component" value="Unassembled WGS sequence"/>
</dbReference>
<keyword evidence="13" id="KW-1185">Reference proteome</keyword>
<name>A0ABT1R2R3_9HYPH</name>
<dbReference type="PANTHER" id="PTHR21310">
    <property type="entry name" value="AMINOGLYCOSIDE PHOSPHOTRANSFERASE-RELATED-RELATED"/>
    <property type="match status" value="1"/>
</dbReference>
<comment type="similarity">
    <text evidence="1 10">Belongs to the aminoglycoside phosphotransferase family.</text>
</comment>
<evidence type="ECO:0000256" key="4">
    <source>
        <dbReference type="ARBA" id="ARBA00022679"/>
    </source>
</evidence>
<dbReference type="Pfam" id="PF01636">
    <property type="entry name" value="APH"/>
    <property type="match status" value="1"/>
</dbReference>
<dbReference type="InterPro" id="IPR011009">
    <property type="entry name" value="Kinase-like_dom_sf"/>
</dbReference>